<feature type="transmembrane region" description="Helical" evidence="13">
    <location>
        <begin position="23"/>
        <end position="44"/>
    </location>
</feature>
<dbReference type="GO" id="GO:0032049">
    <property type="term" value="P:cardiolipin biosynthetic process"/>
    <property type="evidence" value="ECO:0007669"/>
    <property type="project" value="UniProtKB-UniRule"/>
</dbReference>
<reference evidence="15 16" key="1">
    <citation type="submission" date="2013-03" db="EMBL/GenBank/DDBJ databases">
        <title>The Genome Sequence of Enterococcus columbae ATCC_51263 (PacBio/Illumina hybrid assembly).</title>
        <authorList>
            <consortium name="The Broad Institute Genomics Platform"/>
            <consortium name="The Broad Institute Genome Sequencing Center for Infectious Disease"/>
            <person name="Earl A."/>
            <person name="Russ C."/>
            <person name="Gilmore M."/>
            <person name="Surin D."/>
            <person name="Walker B."/>
            <person name="Young S."/>
            <person name="Zeng Q."/>
            <person name="Gargeya S."/>
            <person name="Fitzgerald M."/>
            <person name="Haas B."/>
            <person name="Abouelleil A."/>
            <person name="Allen A.W."/>
            <person name="Alvarado L."/>
            <person name="Arachchi H.M."/>
            <person name="Berlin A.M."/>
            <person name="Chapman S.B."/>
            <person name="Gainer-Dewar J."/>
            <person name="Goldberg J."/>
            <person name="Griggs A."/>
            <person name="Gujja S."/>
            <person name="Hansen M."/>
            <person name="Howarth C."/>
            <person name="Imamovic A."/>
            <person name="Ireland A."/>
            <person name="Larimer J."/>
            <person name="McCowan C."/>
            <person name="Murphy C."/>
            <person name="Pearson M."/>
            <person name="Poon T.W."/>
            <person name="Priest M."/>
            <person name="Roberts A."/>
            <person name="Saif S."/>
            <person name="Shea T."/>
            <person name="Sisk P."/>
            <person name="Sykes S."/>
            <person name="Wortman J."/>
            <person name="Nusbaum C."/>
            <person name="Birren B."/>
        </authorList>
    </citation>
    <scope>NUCLEOTIDE SEQUENCE [LARGE SCALE GENOMIC DNA]</scope>
    <source>
        <strain evidence="15 16">ATCC 51263</strain>
    </source>
</reference>
<dbReference type="AlphaFoldDB" id="S1P547"/>
<dbReference type="eggNOG" id="COG1502">
    <property type="taxonomic scope" value="Bacteria"/>
</dbReference>
<dbReference type="GO" id="GO:0008808">
    <property type="term" value="F:cardiolipin synthase activity"/>
    <property type="evidence" value="ECO:0007669"/>
    <property type="project" value="UniProtKB-UniRule"/>
</dbReference>
<feature type="domain" description="PLD phosphodiesterase" evidence="14">
    <location>
        <begin position="435"/>
        <end position="462"/>
    </location>
</feature>
<comment type="caution">
    <text evidence="15">The sequence shown here is derived from an EMBL/GenBank/DDBJ whole genome shotgun (WGS) entry which is preliminary data.</text>
</comment>
<evidence type="ECO:0000256" key="11">
    <source>
        <dbReference type="ARBA" id="ARBA00023264"/>
    </source>
</evidence>
<dbReference type="RefSeq" id="WP_016182867.1">
    <property type="nucleotide sequence ID" value="NZ_JXKI01000006.1"/>
</dbReference>
<evidence type="ECO:0000256" key="3">
    <source>
        <dbReference type="ARBA" id="ARBA00022516"/>
    </source>
</evidence>
<keyword evidence="6" id="KW-0677">Repeat</keyword>
<comment type="subcellular location">
    <subcellularLocation>
        <location evidence="1">Cell membrane</location>
        <topology evidence="1">Multi-pass membrane protein</topology>
    </subcellularLocation>
</comment>
<evidence type="ECO:0000256" key="4">
    <source>
        <dbReference type="ARBA" id="ARBA00022679"/>
    </source>
</evidence>
<feature type="transmembrane region" description="Helical" evidence="13">
    <location>
        <begin position="50"/>
        <end position="67"/>
    </location>
</feature>
<accession>S1P547</accession>
<evidence type="ECO:0000256" key="8">
    <source>
        <dbReference type="ARBA" id="ARBA00023098"/>
    </source>
</evidence>
<keyword evidence="7 13" id="KW-1133">Transmembrane helix</keyword>
<keyword evidence="4" id="KW-0808">Transferase</keyword>
<dbReference type="NCBIfam" id="TIGR04265">
    <property type="entry name" value="bac_cardiolipin"/>
    <property type="match status" value="1"/>
</dbReference>
<evidence type="ECO:0000256" key="12">
    <source>
        <dbReference type="NCBIfam" id="TIGR04265"/>
    </source>
</evidence>
<dbReference type="Proteomes" id="UP000014113">
    <property type="component" value="Unassembled WGS sequence"/>
</dbReference>
<evidence type="ECO:0000256" key="5">
    <source>
        <dbReference type="ARBA" id="ARBA00022692"/>
    </source>
</evidence>
<dbReference type="Pfam" id="PF13091">
    <property type="entry name" value="PLDc_2"/>
    <property type="match status" value="2"/>
</dbReference>
<sequence length="522" mass="59473">MGAKHAASTMEGRAKTKNGVSRLVFVVLSILLEVTLIVLLFTTLSDYAEWLNILLRIFGAILVLYIYSEDKTATMKMPWIILILLFPIVGVTIYLLVGLNHGTRKMRERYRAIDELLFPLLPDSQALIDELKQTNPKAAGIADYLQHYAKYPIYQNTKVTYFDEAVKGLNAQLKALKSAKHFIFMEYHAIEDKESWQKIETILVEKVQQGVEVRVFYDDMGSIGFINTDFVKKMAGLGIACRVFNPFMPGLNVFLNNRDHRKITVIDGEVGFTGGYNLANEYFNVTHPYGKWKDTGIQLVGPAVRSLTIAFLEMWNAVKETDEKDEHFLRFLPAELPQEATGYVQPYAFIPISAERVGEEVYISMANKAEKYCYFMTPYLILTDEMVHAIALAAKRGVDVRIVTPGIPDKKMVYGVTRSFYPDLVKAGVRIFEWTPGFCHAKMSVVDDIMATCGTINLDYRSLYHHFENGCFMVDNQVVLDIKADFDAIFPTCREVTENYRQGRKAHLSIKELFLRLFAELL</sequence>
<evidence type="ECO:0000256" key="2">
    <source>
        <dbReference type="ARBA" id="ARBA00022475"/>
    </source>
</evidence>
<dbReference type="InterPro" id="IPR001736">
    <property type="entry name" value="PLipase_D/transphosphatidylase"/>
</dbReference>
<dbReference type="PANTHER" id="PTHR21248">
    <property type="entry name" value="CARDIOLIPIN SYNTHASE"/>
    <property type="match status" value="1"/>
</dbReference>
<evidence type="ECO:0000256" key="7">
    <source>
        <dbReference type="ARBA" id="ARBA00022989"/>
    </source>
</evidence>
<feature type="domain" description="PLD phosphodiesterase" evidence="14">
    <location>
        <begin position="255"/>
        <end position="282"/>
    </location>
</feature>
<evidence type="ECO:0000313" key="16">
    <source>
        <dbReference type="Proteomes" id="UP000014113"/>
    </source>
</evidence>
<organism evidence="15 16">
    <name type="scientific">Enterococcus columbae DSM 7374 = ATCC 51263</name>
    <dbReference type="NCBI Taxonomy" id="1121865"/>
    <lineage>
        <taxon>Bacteria</taxon>
        <taxon>Bacillati</taxon>
        <taxon>Bacillota</taxon>
        <taxon>Bacilli</taxon>
        <taxon>Lactobacillales</taxon>
        <taxon>Enterococcaceae</taxon>
        <taxon>Enterococcus</taxon>
    </lineage>
</organism>
<keyword evidence="3" id="KW-0444">Lipid biosynthesis</keyword>
<dbReference type="STRING" id="1121865.OMW_00704"/>
<evidence type="ECO:0000256" key="6">
    <source>
        <dbReference type="ARBA" id="ARBA00022737"/>
    </source>
</evidence>
<dbReference type="SUPFAM" id="SSF56024">
    <property type="entry name" value="Phospholipase D/nuclease"/>
    <property type="match status" value="2"/>
</dbReference>
<dbReference type="InterPro" id="IPR027379">
    <property type="entry name" value="CLS_N"/>
</dbReference>
<protein>
    <recommendedName>
        <fullName evidence="12">Cardiolipin synthase</fullName>
        <ecNumber evidence="12">2.7.8.-</ecNumber>
    </recommendedName>
</protein>
<dbReference type="InterPro" id="IPR025202">
    <property type="entry name" value="PLD-like_dom"/>
</dbReference>
<dbReference type="InterPro" id="IPR022924">
    <property type="entry name" value="Cardiolipin_synthase"/>
</dbReference>
<evidence type="ECO:0000256" key="1">
    <source>
        <dbReference type="ARBA" id="ARBA00004651"/>
    </source>
</evidence>
<dbReference type="EC" id="2.7.8.-" evidence="12"/>
<dbReference type="PANTHER" id="PTHR21248:SF22">
    <property type="entry name" value="PHOSPHOLIPASE D"/>
    <property type="match status" value="1"/>
</dbReference>
<evidence type="ECO:0000259" key="14">
    <source>
        <dbReference type="PROSITE" id="PS50035"/>
    </source>
</evidence>
<dbReference type="PROSITE" id="PS50035">
    <property type="entry name" value="PLD"/>
    <property type="match status" value="2"/>
</dbReference>
<dbReference type="GO" id="GO:0005886">
    <property type="term" value="C:plasma membrane"/>
    <property type="evidence" value="ECO:0007669"/>
    <property type="project" value="UniProtKB-SubCell"/>
</dbReference>
<keyword evidence="16" id="KW-1185">Reference proteome</keyword>
<keyword evidence="10" id="KW-0594">Phospholipid biosynthesis</keyword>
<keyword evidence="11" id="KW-1208">Phospholipid metabolism</keyword>
<evidence type="ECO:0000256" key="13">
    <source>
        <dbReference type="SAM" id="Phobius"/>
    </source>
</evidence>
<keyword evidence="2" id="KW-1003">Cell membrane</keyword>
<dbReference type="CDD" id="cd09160">
    <property type="entry name" value="PLDc_SMU_988_like_2"/>
    <property type="match status" value="1"/>
</dbReference>
<dbReference type="EMBL" id="ASWJ01000003">
    <property type="protein sequence ID" value="EOW87456.1"/>
    <property type="molecule type" value="Genomic_DNA"/>
</dbReference>
<gene>
    <name evidence="15" type="ORF">I568_00500</name>
</gene>
<feature type="transmembrane region" description="Helical" evidence="13">
    <location>
        <begin position="79"/>
        <end position="99"/>
    </location>
</feature>
<dbReference type="Gene3D" id="3.30.870.10">
    <property type="entry name" value="Endonuclease Chain A"/>
    <property type="match status" value="2"/>
</dbReference>
<keyword evidence="9 13" id="KW-0472">Membrane</keyword>
<evidence type="ECO:0000256" key="10">
    <source>
        <dbReference type="ARBA" id="ARBA00023209"/>
    </source>
</evidence>
<evidence type="ECO:0000313" key="15">
    <source>
        <dbReference type="EMBL" id="EOW87456.1"/>
    </source>
</evidence>
<name>S1P547_9ENTE</name>
<evidence type="ECO:0000256" key="9">
    <source>
        <dbReference type="ARBA" id="ARBA00023136"/>
    </source>
</evidence>
<dbReference type="SMART" id="SM00155">
    <property type="entry name" value="PLDc"/>
    <property type="match status" value="2"/>
</dbReference>
<keyword evidence="8" id="KW-0443">Lipid metabolism</keyword>
<proteinExistence type="predicted"/>
<dbReference type="CDD" id="cd09154">
    <property type="entry name" value="PLDc_SMU_988_like_1"/>
    <property type="match status" value="1"/>
</dbReference>
<dbReference type="Pfam" id="PF13396">
    <property type="entry name" value="PLDc_N"/>
    <property type="match status" value="1"/>
</dbReference>
<keyword evidence="5 13" id="KW-0812">Transmembrane</keyword>
<dbReference type="PATRIC" id="fig|1121865.3.peg.694"/>